<evidence type="ECO:0000313" key="3">
    <source>
        <dbReference type="EMBL" id="AHY46288.1"/>
    </source>
</evidence>
<dbReference type="EMBL" id="CP007514">
    <property type="protein sequence ID" value="AHY46288.1"/>
    <property type="molecule type" value="Genomic_DNA"/>
</dbReference>
<dbReference type="AlphaFoldDB" id="A0A023X1R9"/>
<feature type="region of interest" description="Disordered" evidence="2">
    <location>
        <begin position="36"/>
        <end position="82"/>
    </location>
</feature>
<keyword evidence="1" id="KW-0732">Signal</keyword>
<evidence type="ECO:0000313" key="4">
    <source>
        <dbReference type="Proteomes" id="UP000025229"/>
    </source>
</evidence>
<evidence type="ECO:0000256" key="1">
    <source>
        <dbReference type="ARBA" id="ARBA00022729"/>
    </source>
</evidence>
<accession>A0A023X1R9</accession>
<dbReference type="InterPro" id="IPR029050">
    <property type="entry name" value="Immunoprotect_excell_Ig-like"/>
</dbReference>
<evidence type="ECO:0008006" key="5">
    <source>
        <dbReference type="Google" id="ProtNLM"/>
    </source>
</evidence>
<dbReference type="HOGENOM" id="CLU_1199063_0_0_11"/>
<dbReference type="Proteomes" id="UP000025229">
    <property type="component" value="Chromosome"/>
</dbReference>
<feature type="compositionally biased region" description="Low complexity" evidence="2">
    <location>
        <begin position="48"/>
        <end position="70"/>
    </location>
</feature>
<dbReference type="KEGG" id="rrd:RradSPS_1005"/>
<name>A0A023X1R9_RUBRA</name>
<proteinExistence type="predicted"/>
<keyword evidence="4" id="KW-1185">Reference proteome</keyword>
<reference evidence="3 4" key="1">
    <citation type="submission" date="2014-03" db="EMBL/GenBank/DDBJ databases">
        <title>Complete genome sequence of the Radio-Resistant Rubrobacter radiotolerans RSPS-4.</title>
        <authorList>
            <person name="Egas C.C."/>
            <person name="Barroso C.C."/>
            <person name="Froufe H.J.C."/>
            <person name="Pacheco J.J."/>
            <person name="Albuquerque L.L."/>
            <person name="da Costa M.M.S."/>
        </authorList>
    </citation>
    <scope>NUCLEOTIDE SEQUENCE [LARGE SCALE GENOMIC DNA]</scope>
    <source>
        <strain evidence="3 4">RSPS-4</strain>
    </source>
</reference>
<protein>
    <recommendedName>
        <fullName evidence="5">DUF4352 domain-containing protein</fullName>
    </recommendedName>
</protein>
<gene>
    <name evidence="3" type="ORF">RradSPS_1005</name>
</gene>
<organism evidence="3 4">
    <name type="scientific">Rubrobacter radiotolerans</name>
    <name type="common">Arthrobacter radiotolerans</name>
    <dbReference type="NCBI Taxonomy" id="42256"/>
    <lineage>
        <taxon>Bacteria</taxon>
        <taxon>Bacillati</taxon>
        <taxon>Actinomycetota</taxon>
        <taxon>Rubrobacteria</taxon>
        <taxon>Rubrobacterales</taxon>
        <taxon>Rubrobacteraceae</taxon>
        <taxon>Rubrobacter</taxon>
    </lineage>
</organism>
<dbReference type="Gene3D" id="2.60.40.1240">
    <property type="match status" value="1"/>
</dbReference>
<dbReference type="PROSITE" id="PS51257">
    <property type="entry name" value="PROKAR_LIPOPROTEIN"/>
    <property type="match status" value="1"/>
</dbReference>
<sequence>MRNLKGKSIVHKMTTVGLVLLLGIMFVGCSGSTNDLPEAEEAASQENTSSVSEAPPEASEVVSEETVNSEQGTPPENPNVGLAVGETASIMGGIDMTVERVFTLPEEGGEIPVIVQVNVRNVGDEVLELGGTEIDFYMYNQDSYDLSSAYPDQYYEDIPRENDEIIGNEVRSGGNFTGTLPFAAQPEDSLLLEWNPSFDGEAVASWEIGSVSELPAGTLLGGAAAEQYNSQ</sequence>
<evidence type="ECO:0000256" key="2">
    <source>
        <dbReference type="SAM" id="MobiDB-lite"/>
    </source>
</evidence>